<name>A0A813P2K5_9BILA</name>
<sequence>MNRSNIQLLDLPDEILLIILKKLDNVDILYSLFGINNERLANIIQHDSFSSTLDIMSMTQNSTIFDSILDRLCTDILPRISFNVKCLNLQLDYMERLLLVTSYPNLTKLKLLNLEFDNSLKYFTDDSPIGQILKQQITQLDLFYNKSGYLSGSSKLYTKTVYAPILSHCEKLQHLNVISPPDLTYISLSLSFLPSNTFSSSTLTYLCIIVSTFDDFVYLLDGRLRNLNTLIVEFRLMDTDSSITHNLNDLPNLKCFSLIHYGTFKENFNEILSHLRRMINLEKLTLHLSFLFETTFIDPIYLLKQLTMHILRLTSFNFYLGIQIGNQEILDFVQNVNRTIVYHIFTLPFQFTRLLYVGNIFPSITFNYVIDLYLYDQVPFEHEFFLRISKAFPKLKRLCMLNSRPWSYETHISFDNVIQPYEIVEYPHLSILTITASIFYLEQFLNETITRLPSLTELKVFYDELRYITQDFTRQTTRRNCANVKRLWINKLIAGSKDYWSYFPLL</sequence>
<dbReference type="Proteomes" id="UP000663832">
    <property type="component" value="Unassembled WGS sequence"/>
</dbReference>
<dbReference type="AlphaFoldDB" id="A0A813P2K5"/>
<accession>A0A813P2K5</accession>
<organism evidence="2 5">
    <name type="scientific">Adineta steineri</name>
    <dbReference type="NCBI Taxonomy" id="433720"/>
    <lineage>
        <taxon>Eukaryota</taxon>
        <taxon>Metazoa</taxon>
        <taxon>Spiralia</taxon>
        <taxon>Gnathifera</taxon>
        <taxon>Rotifera</taxon>
        <taxon>Eurotatoria</taxon>
        <taxon>Bdelloidea</taxon>
        <taxon>Adinetida</taxon>
        <taxon>Adinetidae</taxon>
        <taxon>Adineta</taxon>
    </lineage>
</organism>
<comment type="caution">
    <text evidence="2">The sequence shown here is derived from an EMBL/GenBank/DDBJ whole genome shotgun (WGS) entry which is preliminary data.</text>
</comment>
<evidence type="ECO:0000313" key="4">
    <source>
        <dbReference type="Proteomes" id="UP000663832"/>
    </source>
</evidence>
<evidence type="ECO:0000313" key="3">
    <source>
        <dbReference type="EMBL" id="CAF0972541.1"/>
    </source>
</evidence>
<evidence type="ECO:0000313" key="2">
    <source>
        <dbReference type="EMBL" id="CAF0744100.1"/>
    </source>
</evidence>
<protein>
    <recommendedName>
        <fullName evidence="1">F-box domain-containing protein</fullName>
    </recommendedName>
</protein>
<proteinExistence type="predicted"/>
<dbReference type="EMBL" id="CAJNOM010000069">
    <property type="protein sequence ID" value="CAF0972541.1"/>
    <property type="molecule type" value="Genomic_DNA"/>
</dbReference>
<keyword evidence="4" id="KW-1185">Reference proteome</keyword>
<dbReference type="Proteomes" id="UP000663877">
    <property type="component" value="Unassembled WGS sequence"/>
</dbReference>
<reference evidence="2" key="1">
    <citation type="submission" date="2021-02" db="EMBL/GenBank/DDBJ databases">
        <authorList>
            <person name="Nowell W R."/>
        </authorList>
    </citation>
    <scope>NUCLEOTIDE SEQUENCE</scope>
</reference>
<evidence type="ECO:0000259" key="1">
    <source>
        <dbReference type="PROSITE" id="PS50181"/>
    </source>
</evidence>
<feature type="domain" description="F-box" evidence="1">
    <location>
        <begin position="5"/>
        <end position="53"/>
    </location>
</feature>
<dbReference type="EMBL" id="CAJNOI010000005">
    <property type="protein sequence ID" value="CAF0744100.1"/>
    <property type="molecule type" value="Genomic_DNA"/>
</dbReference>
<dbReference type="Gene3D" id="3.80.10.10">
    <property type="entry name" value="Ribonuclease Inhibitor"/>
    <property type="match status" value="1"/>
</dbReference>
<dbReference type="PROSITE" id="PS50181">
    <property type="entry name" value="FBOX"/>
    <property type="match status" value="1"/>
</dbReference>
<evidence type="ECO:0000313" key="5">
    <source>
        <dbReference type="Proteomes" id="UP000663877"/>
    </source>
</evidence>
<gene>
    <name evidence="2" type="ORF">BJG266_LOCUS2029</name>
    <name evidence="3" type="ORF">QVE165_LOCUS13411</name>
</gene>
<dbReference type="OrthoDB" id="9978198at2759"/>
<dbReference type="InterPro" id="IPR001810">
    <property type="entry name" value="F-box_dom"/>
</dbReference>
<dbReference type="InterPro" id="IPR032675">
    <property type="entry name" value="LRR_dom_sf"/>
</dbReference>